<dbReference type="Gene3D" id="1.10.238.10">
    <property type="entry name" value="EF-hand"/>
    <property type="match status" value="1"/>
</dbReference>
<accession>A0A7W9EF70</accession>
<gene>
    <name evidence="2" type="ORF">FHS49_003031</name>
</gene>
<name>A0A7W9EF70_9SPHN</name>
<dbReference type="EMBL" id="JACIJC010000005">
    <property type="protein sequence ID" value="MBB5687003.1"/>
    <property type="molecule type" value="Genomic_DNA"/>
</dbReference>
<comment type="caution">
    <text evidence="2">The sequence shown here is derived from an EMBL/GenBank/DDBJ whole genome shotgun (WGS) entry which is preliminary data.</text>
</comment>
<reference evidence="2 3" key="1">
    <citation type="submission" date="2020-08" db="EMBL/GenBank/DDBJ databases">
        <title>Genomic Encyclopedia of Type Strains, Phase IV (KMG-IV): sequencing the most valuable type-strain genomes for metagenomic binning, comparative biology and taxonomic classification.</title>
        <authorList>
            <person name="Goeker M."/>
        </authorList>
    </citation>
    <scope>NUCLEOTIDE SEQUENCE [LARGE SCALE GENOMIC DNA]</scope>
    <source>
        <strain evidence="2 3">DSM 25079</strain>
    </source>
</reference>
<keyword evidence="1" id="KW-0732">Signal</keyword>
<dbReference type="SUPFAM" id="SSF47473">
    <property type="entry name" value="EF-hand"/>
    <property type="match status" value="1"/>
</dbReference>
<feature type="chain" id="PRO_5030675665" description="EF-hand domain-containing protein" evidence="1">
    <location>
        <begin position="20"/>
        <end position="111"/>
    </location>
</feature>
<organism evidence="2 3">
    <name type="scientific">Sphingobium boeckii</name>
    <dbReference type="NCBI Taxonomy" id="1082345"/>
    <lineage>
        <taxon>Bacteria</taxon>
        <taxon>Pseudomonadati</taxon>
        <taxon>Pseudomonadota</taxon>
        <taxon>Alphaproteobacteria</taxon>
        <taxon>Sphingomonadales</taxon>
        <taxon>Sphingomonadaceae</taxon>
        <taxon>Sphingobium</taxon>
    </lineage>
</organism>
<evidence type="ECO:0000256" key="1">
    <source>
        <dbReference type="SAM" id="SignalP"/>
    </source>
</evidence>
<dbReference type="Proteomes" id="UP000549617">
    <property type="component" value="Unassembled WGS sequence"/>
</dbReference>
<dbReference type="AlphaFoldDB" id="A0A7W9EF70"/>
<evidence type="ECO:0000313" key="3">
    <source>
        <dbReference type="Proteomes" id="UP000549617"/>
    </source>
</evidence>
<evidence type="ECO:0008006" key="4">
    <source>
        <dbReference type="Google" id="ProtNLM"/>
    </source>
</evidence>
<keyword evidence="3" id="KW-1185">Reference proteome</keyword>
<sequence length="111" mass="11668">MLRHLIAIGALAIAAPAFAQDAAPAPTAPPDIAAIVQADWPAYDQGAKGYLNQAEFSTWLTALKTNSGGADDPAKTTKWVSDSFKVTDKDSNAQVTPAELTAFLQSKAKPR</sequence>
<evidence type="ECO:0000313" key="2">
    <source>
        <dbReference type="EMBL" id="MBB5687003.1"/>
    </source>
</evidence>
<dbReference type="RefSeq" id="WP_184020057.1">
    <property type="nucleotide sequence ID" value="NZ_JACIJC010000005.1"/>
</dbReference>
<proteinExistence type="predicted"/>
<dbReference type="InterPro" id="IPR011992">
    <property type="entry name" value="EF-hand-dom_pair"/>
</dbReference>
<feature type="signal peptide" evidence="1">
    <location>
        <begin position="1"/>
        <end position="19"/>
    </location>
</feature>
<protein>
    <recommendedName>
        <fullName evidence="4">EF-hand domain-containing protein</fullName>
    </recommendedName>
</protein>